<accession>A0A919VAI3</accession>
<organism evidence="2 3">
    <name type="scientific">Sinosporangium siamense</name>
    <dbReference type="NCBI Taxonomy" id="1367973"/>
    <lineage>
        <taxon>Bacteria</taxon>
        <taxon>Bacillati</taxon>
        <taxon>Actinomycetota</taxon>
        <taxon>Actinomycetes</taxon>
        <taxon>Streptosporangiales</taxon>
        <taxon>Streptosporangiaceae</taxon>
        <taxon>Sinosporangium</taxon>
    </lineage>
</organism>
<sequence length="108" mass="12189">MLLSSKVRLLGVPYGMPREKEWIFHSGGLAGWHLGRSWRTVPPDQAVRCEIRIRICRSLCEFVHGSIVLGVTRSGLARPRPAIAAFDRPRGSLPAPSRKHRLRASRRL</sequence>
<gene>
    <name evidence="2" type="ORF">Ssi02_56780</name>
</gene>
<feature type="region of interest" description="Disordered" evidence="1">
    <location>
        <begin position="87"/>
        <end position="108"/>
    </location>
</feature>
<feature type="compositionally biased region" description="Basic residues" evidence="1">
    <location>
        <begin position="97"/>
        <end position="108"/>
    </location>
</feature>
<proteinExistence type="predicted"/>
<protein>
    <submittedName>
        <fullName evidence="2">Uncharacterized protein</fullName>
    </submittedName>
</protein>
<dbReference type="Proteomes" id="UP000606172">
    <property type="component" value="Unassembled WGS sequence"/>
</dbReference>
<reference evidence="2" key="1">
    <citation type="submission" date="2021-01" db="EMBL/GenBank/DDBJ databases">
        <title>Whole genome shotgun sequence of Sinosporangium siamense NBRC 109515.</title>
        <authorList>
            <person name="Komaki H."/>
            <person name="Tamura T."/>
        </authorList>
    </citation>
    <scope>NUCLEOTIDE SEQUENCE</scope>
    <source>
        <strain evidence="2">NBRC 109515</strain>
    </source>
</reference>
<keyword evidence="3" id="KW-1185">Reference proteome</keyword>
<evidence type="ECO:0000313" key="2">
    <source>
        <dbReference type="EMBL" id="GII95447.1"/>
    </source>
</evidence>
<evidence type="ECO:0000313" key="3">
    <source>
        <dbReference type="Proteomes" id="UP000606172"/>
    </source>
</evidence>
<name>A0A919VAI3_9ACTN</name>
<dbReference type="EMBL" id="BOOW01000036">
    <property type="protein sequence ID" value="GII95447.1"/>
    <property type="molecule type" value="Genomic_DNA"/>
</dbReference>
<dbReference type="AlphaFoldDB" id="A0A919VAI3"/>
<comment type="caution">
    <text evidence="2">The sequence shown here is derived from an EMBL/GenBank/DDBJ whole genome shotgun (WGS) entry which is preliminary data.</text>
</comment>
<evidence type="ECO:0000256" key="1">
    <source>
        <dbReference type="SAM" id="MobiDB-lite"/>
    </source>
</evidence>